<evidence type="ECO:0000259" key="2">
    <source>
        <dbReference type="Pfam" id="PF13473"/>
    </source>
</evidence>
<dbReference type="Proteomes" id="UP000254720">
    <property type="component" value="Unassembled WGS sequence"/>
</dbReference>
<proteinExistence type="predicted"/>
<comment type="caution">
    <text evidence="3">The sequence shown here is derived from an EMBL/GenBank/DDBJ whole genome shotgun (WGS) entry which is preliminary data.</text>
</comment>
<feature type="domain" description="EfeO-type cupredoxin-like" evidence="2">
    <location>
        <begin position="14"/>
        <end position="119"/>
    </location>
</feature>
<dbReference type="RefSeq" id="WP_170131753.1">
    <property type="nucleotide sequence ID" value="NZ_LR699114.1"/>
</dbReference>
<dbReference type="InterPro" id="IPR008972">
    <property type="entry name" value="Cupredoxin"/>
</dbReference>
<reference evidence="3 4" key="1">
    <citation type="submission" date="2018-07" db="EMBL/GenBank/DDBJ databases">
        <title>Genomic Encyclopedia of Type Strains, Phase IV (KMG-IV): sequencing the most valuable type-strain genomes for metagenomic binning, comparative biology and taxonomic classification.</title>
        <authorList>
            <person name="Goeker M."/>
        </authorList>
    </citation>
    <scope>NUCLEOTIDE SEQUENCE [LARGE SCALE GENOMIC DNA]</scope>
    <source>
        <strain evidence="3 4">DSM 16500</strain>
    </source>
</reference>
<dbReference type="SUPFAM" id="SSF49503">
    <property type="entry name" value="Cupredoxins"/>
    <property type="match status" value="1"/>
</dbReference>
<dbReference type="EMBL" id="QQAX01000005">
    <property type="protein sequence ID" value="RDI46553.1"/>
    <property type="molecule type" value="Genomic_DNA"/>
</dbReference>
<accession>A0A370GXE0</accession>
<name>A0A370GXE0_9COXI</name>
<keyword evidence="4" id="KW-1185">Reference proteome</keyword>
<gene>
    <name evidence="3" type="ORF">C8D86_10577</name>
</gene>
<evidence type="ECO:0000256" key="1">
    <source>
        <dbReference type="SAM" id="Phobius"/>
    </source>
</evidence>
<dbReference type="Gene3D" id="2.60.40.420">
    <property type="entry name" value="Cupredoxins - blue copper proteins"/>
    <property type="match status" value="1"/>
</dbReference>
<evidence type="ECO:0000313" key="4">
    <source>
        <dbReference type="Proteomes" id="UP000254720"/>
    </source>
</evidence>
<evidence type="ECO:0000313" key="3">
    <source>
        <dbReference type="EMBL" id="RDI46553.1"/>
    </source>
</evidence>
<dbReference type="Pfam" id="PF13473">
    <property type="entry name" value="Cupredoxin_1"/>
    <property type="match status" value="1"/>
</dbReference>
<dbReference type="AlphaFoldDB" id="A0A370GXE0"/>
<feature type="transmembrane region" description="Helical" evidence="1">
    <location>
        <begin position="6"/>
        <end position="23"/>
    </location>
</feature>
<protein>
    <submittedName>
        <fullName evidence="3">Cupredoxin-like protein</fullName>
    </submittedName>
</protein>
<dbReference type="InterPro" id="IPR028096">
    <property type="entry name" value="EfeO_Cupredoxin"/>
</dbReference>
<sequence length="120" mass="13317">MDIIIVNSAAVLLIIFVIVWFFGSKPKAKRGEADKPIPVLVKDGIYEPSHIQIPAGKAVKLHFIRKDATPCAETVSFLQLNISYSLPVNEKVEIVIPPQQPGQIDFTCQMGMYRGKLIVI</sequence>
<keyword evidence="1" id="KW-0812">Transmembrane</keyword>
<keyword evidence="1" id="KW-0472">Membrane</keyword>
<keyword evidence="1" id="KW-1133">Transmembrane helix</keyword>
<organism evidence="3 4">
    <name type="scientific">Aquicella lusitana</name>
    <dbReference type="NCBI Taxonomy" id="254246"/>
    <lineage>
        <taxon>Bacteria</taxon>
        <taxon>Pseudomonadati</taxon>
        <taxon>Pseudomonadota</taxon>
        <taxon>Gammaproteobacteria</taxon>
        <taxon>Legionellales</taxon>
        <taxon>Coxiellaceae</taxon>
        <taxon>Aquicella</taxon>
    </lineage>
</organism>